<evidence type="ECO:0000259" key="2">
    <source>
        <dbReference type="Pfam" id="PF12146"/>
    </source>
</evidence>
<dbReference type="InterPro" id="IPR052920">
    <property type="entry name" value="DNA-binding_regulatory"/>
</dbReference>
<keyword evidence="1" id="KW-0812">Transmembrane</keyword>
<dbReference type="PANTHER" id="PTHR43358:SF4">
    <property type="entry name" value="ALPHA_BETA HYDROLASE FOLD-1 DOMAIN-CONTAINING PROTEIN"/>
    <property type="match status" value="1"/>
</dbReference>
<dbReference type="PANTHER" id="PTHR43358">
    <property type="entry name" value="ALPHA/BETA-HYDROLASE"/>
    <property type="match status" value="1"/>
</dbReference>
<proteinExistence type="predicted"/>
<dbReference type="InterPro" id="IPR029058">
    <property type="entry name" value="AB_hydrolase_fold"/>
</dbReference>
<sequence length="319" mass="36333">MFKKHKKLWIGIISLITVLIVGFAGAGYYFYNVAIVPGHKSFLSKKQPLKKSDPLYRQTKWYNNAKKEKWYITSTDDNLKLDANYIPAIHKTNKTVILLHGYMNTKDTMGPYAAMFHQLGYNTLLPDARGHGQSQGNYVGYGWREKGDVRKWVNKVIKRNGKNSKVVIFGVSMGGATTMMTSGQKMPKQVKAYIEDCGYTNAKTEIEHEAQSIYHMPAFPRFPLVEVLSGYTKLKAGYFLNDADSLKQLKQNHKPMLFIHGEKDTFVPTKMVYANYHASSGPKELWLVPGASHAKSFATHPSEYQQKIEKFLNKYVSKK</sequence>
<keyword evidence="4" id="KW-1185">Reference proteome</keyword>
<dbReference type="GO" id="GO:0016787">
    <property type="term" value="F:hydrolase activity"/>
    <property type="evidence" value="ECO:0007669"/>
    <property type="project" value="UniProtKB-KW"/>
</dbReference>
<accession>A0A2Z6T8M6</accession>
<dbReference type="AlphaFoldDB" id="A0A2Z6T8M6"/>
<dbReference type="SUPFAM" id="SSF53474">
    <property type="entry name" value="alpha/beta-Hydrolases"/>
    <property type="match status" value="1"/>
</dbReference>
<dbReference type="OrthoDB" id="9776685at2"/>
<protein>
    <submittedName>
        <fullName evidence="3">Alpha/beta hydrolase</fullName>
    </submittedName>
</protein>
<gene>
    <name evidence="3" type="ORF">LrDSM24759_06520</name>
</gene>
<feature type="transmembrane region" description="Helical" evidence="1">
    <location>
        <begin position="12"/>
        <end position="31"/>
    </location>
</feature>
<reference evidence="4" key="1">
    <citation type="submission" date="2018-03" db="EMBL/GenBank/DDBJ databases">
        <title>New taxa in the Lactobacillus gasseri group.</title>
        <authorList>
            <person name="Tanizawa Y."/>
            <person name="Tohno M."/>
            <person name="Endo A."/>
            <person name="Arita M."/>
        </authorList>
    </citation>
    <scope>NUCLEOTIDE SEQUENCE [LARGE SCALE GENOMIC DNA]</scope>
    <source>
        <strain evidence="4">DSM 24759</strain>
    </source>
</reference>
<dbReference type="RefSeq" id="WP_117118085.1">
    <property type="nucleotide sequence ID" value="NZ_BFBY01000004.1"/>
</dbReference>
<comment type="caution">
    <text evidence="3">The sequence shown here is derived from an EMBL/GenBank/DDBJ whole genome shotgun (WGS) entry which is preliminary data.</text>
</comment>
<keyword evidence="1" id="KW-0472">Membrane</keyword>
<dbReference type="EMBL" id="BFBY01000004">
    <property type="protein sequence ID" value="GBG04738.1"/>
    <property type="molecule type" value="Genomic_DNA"/>
</dbReference>
<name>A0A2Z6T8M6_9LACO</name>
<organism evidence="3 4">
    <name type="scientific">Lactobacillus rodentium</name>
    <dbReference type="NCBI Taxonomy" id="947835"/>
    <lineage>
        <taxon>Bacteria</taxon>
        <taxon>Bacillati</taxon>
        <taxon>Bacillota</taxon>
        <taxon>Bacilli</taxon>
        <taxon>Lactobacillales</taxon>
        <taxon>Lactobacillaceae</taxon>
        <taxon>Lactobacillus</taxon>
    </lineage>
</organism>
<dbReference type="InterPro" id="IPR022742">
    <property type="entry name" value="Hydrolase_4"/>
</dbReference>
<evidence type="ECO:0000256" key="1">
    <source>
        <dbReference type="SAM" id="Phobius"/>
    </source>
</evidence>
<dbReference type="Proteomes" id="UP000257317">
    <property type="component" value="Unassembled WGS sequence"/>
</dbReference>
<evidence type="ECO:0000313" key="4">
    <source>
        <dbReference type="Proteomes" id="UP000257317"/>
    </source>
</evidence>
<feature type="domain" description="Serine aminopeptidase S33" evidence="2">
    <location>
        <begin position="91"/>
        <end position="194"/>
    </location>
</feature>
<keyword evidence="1" id="KW-1133">Transmembrane helix</keyword>
<evidence type="ECO:0000313" key="3">
    <source>
        <dbReference type="EMBL" id="GBG04738.1"/>
    </source>
</evidence>
<keyword evidence="3" id="KW-0378">Hydrolase</keyword>
<dbReference type="Gene3D" id="3.40.50.1820">
    <property type="entry name" value="alpha/beta hydrolase"/>
    <property type="match status" value="1"/>
</dbReference>
<dbReference type="Pfam" id="PF12146">
    <property type="entry name" value="Hydrolase_4"/>
    <property type="match status" value="1"/>
</dbReference>